<protein>
    <recommendedName>
        <fullName evidence="4">FAD-binding domain-containing protein</fullName>
    </recommendedName>
</protein>
<name>A0AAN6VKW8_9PEZI</name>
<dbReference type="AlphaFoldDB" id="A0AAN6VKW8"/>
<dbReference type="Proteomes" id="UP001302745">
    <property type="component" value="Unassembled WGS sequence"/>
</dbReference>
<evidence type="ECO:0000256" key="3">
    <source>
        <dbReference type="ARBA" id="ARBA00023002"/>
    </source>
</evidence>
<dbReference type="InterPro" id="IPR002938">
    <property type="entry name" value="FAD-bd"/>
</dbReference>
<dbReference type="InterPro" id="IPR036188">
    <property type="entry name" value="FAD/NAD-bd_sf"/>
</dbReference>
<keyword evidence="6" id="KW-1185">Reference proteome</keyword>
<organism evidence="5 6">
    <name type="scientific">Chaetomidium leptoderma</name>
    <dbReference type="NCBI Taxonomy" id="669021"/>
    <lineage>
        <taxon>Eukaryota</taxon>
        <taxon>Fungi</taxon>
        <taxon>Dikarya</taxon>
        <taxon>Ascomycota</taxon>
        <taxon>Pezizomycotina</taxon>
        <taxon>Sordariomycetes</taxon>
        <taxon>Sordariomycetidae</taxon>
        <taxon>Sordariales</taxon>
        <taxon>Chaetomiaceae</taxon>
        <taxon>Chaetomidium</taxon>
    </lineage>
</organism>
<evidence type="ECO:0000259" key="4">
    <source>
        <dbReference type="Pfam" id="PF01494"/>
    </source>
</evidence>
<dbReference type="SUPFAM" id="SSF51905">
    <property type="entry name" value="FAD/NAD(P)-binding domain"/>
    <property type="match status" value="1"/>
</dbReference>
<dbReference type="GO" id="GO:0071949">
    <property type="term" value="F:FAD binding"/>
    <property type="evidence" value="ECO:0007669"/>
    <property type="project" value="InterPro"/>
</dbReference>
<evidence type="ECO:0000313" key="6">
    <source>
        <dbReference type="Proteomes" id="UP001302745"/>
    </source>
</evidence>
<dbReference type="Pfam" id="PF01494">
    <property type="entry name" value="FAD_binding_3"/>
    <property type="match status" value="1"/>
</dbReference>
<feature type="domain" description="FAD-binding" evidence="4">
    <location>
        <begin position="7"/>
        <end position="337"/>
    </location>
</feature>
<dbReference type="PANTHER" id="PTHR46865:SF2">
    <property type="entry name" value="MONOOXYGENASE"/>
    <property type="match status" value="1"/>
</dbReference>
<reference evidence="5" key="2">
    <citation type="submission" date="2023-05" db="EMBL/GenBank/DDBJ databases">
        <authorList>
            <consortium name="Lawrence Berkeley National Laboratory"/>
            <person name="Steindorff A."/>
            <person name="Hensen N."/>
            <person name="Bonometti L."/>
            <person name="Westerberg I."/>
            <person name="Brannstrom I.O."/>
            <person name="Guillou S."/>
            <person name="Cros-Aarteil S."/>
            <person name="Calhoun S."/>
            <person name="Haridas S."/>
            <person name="Kuo A."/>
            <person name="Mondo S."/>
            <person name="Pangilinan J."/>
            <person name="Riley R."/>
            <person name="Labutti K."/>
            <person name="Andreopoulos B."/>
            <person name="Lipzen A."/>
            <person name="Chen C."/>
            <person name="Yanf M."/>
            <person name="Daum C."/>
            <person name="Ng V."/>
            <person name="Clum A."/>
            <person name="Ohm R."/>
            <person name="Martin F."/>
            <person name="Silar P."/>
            <person name="Natvig D."/>
            <person name="Lalanne C."/>
            <person name="Gautier V."/>
            <person name="Ament-Velasquez S.L."/>
            <person name="Kruys A."/>
            <person name="Hutchinson M.I."/>
            <person name="Powell A.J."/>
            <person name="Barry K."/>
            <person name="Miller A.N."/>
            <person name="Grigoriev I.V."/>
            <person name="Debuchy R."/>
            <person name="Gladieux P."/>
            <person name="Thoren M.H."/>
            <person name="Johannesson H."/>
        </authorList>
    </citation>
    <scope>NUCLEOTIDE SEQUENCE</scope>
    <source>
        <strain evidence="5">CBS 538.74</strain>
    </source>
</reference>
<sequence>MSTDSKLRVLIVGASIAGPAAAYWFAKAGADVTIIERFTQLRTNGQNVDIRTVGVTVMRKMAGMETAVRAKTVPMAGINFVDTNGRPFATIRATGNPDQQSLVSEYEIGRGDLSQILFDLTKHTKNIRYVFGEQLSSIQQPENNGPVTATFTNGILPPQDFDLIVACDGATSRTRALALNCPVREHMHPLNSWAAWFTIPSSALPNNKSPHGQSYSAPGGRFLALGPDPNHPSSTRITLMTFHPPTAPPSASVMTPFRQAQSQGNTALKQYIHDHFHDAGWQTAAIVQAMLASPSSSSSDRDDGDNFYATEIAQVKTPCLFQGRVVFVGDAGYAPGPTGAGTSLALAGAYVLAGEVGVKHQGDLGGGLRGYEAVMRPVVGELQQVSGLVRGVLAPQTRWGLGVRNWVLWFVCWARVVEVVQRFVVPVFGKREEGGLPEYEWAA</sequence>
<accession>A0AAN6VKW8</accession>
<dbReference type="PANTHER" id="PTHR46865">
    <property type="entry name" value="OXIDOREDUCTASE-RELATED"/>
    <property type="match status" value="1"/>
</dbReference>
<gene>
    <name evidence="5" type="ORF">C8A00DRAFT_33800</name>
</gene>
<dbReference type="EMBL" id="MU856940">
    <property type="protein sequence ID" value="KAK4153438.1"/>
    <property type="molecule type" value="Genomic_DNA"/>
</dbReference>
<evidence type="ECO:0000313" key="5">
    <source>
        <dbReference type="EMBL" id="KAK4153438.1"/>
    </source>
</evidence>
<keyword evidence="3" id="KW-0560">Oxidoreductase</keyword>
<proteinExistence type="predicted"/>
<keyword evidence="2" id="KW-0274">FAD</keyword>
<evidence type="ECO:0000256" key="2">
    <source>
        <dbReference type="ARBA" id="ARBA00022827"/>
    </source>
</evidence>
<dbReference type="GO" id="GO:0016491">
    <property type="term" value="F:oxidoreductase activity"/>
    <property type="evidence" value="ECO:0007669"/>
    <property type="project" value="UniProtKB-KW"/>
</dbReference>
<keyword evidence="1" id="KW-0285">Flavoprotein</keyword>
<comment type="caution">
    <text evidence="5">The sequence shown here is derived from an EMBL/GenBank/DDBJ whole genome shotgun (WGS) entry which is preliminary data.</text>
</comment>
<reference evidence="5" key="1">
    <citation type="journal article" date="2023" name="Mol. Phylogenet. Evol.">
        <title>Genome-scale phylogeny and comparative genomics of the fungal order Sordariales.</title>
        <authorList>
            <person name="Hensen N."/>
            <person name="Bonometti L."/>
            <person name="Westerberg I."/>
            <person name="Brannstrom I.O."/>
            <person name="Guillou S."/>
            <person name="Cros-Aarteil S."/>
            <person name="Calhoun S."/>
            <person name="Haridas S."/>
            <person name="Kuo A."/>
            <person name="Mondo S."/>
            <person name="Pangilinan J."/>
            <person name="Riley R."/>
            <person name="LaButti K."/>
            <person name="Andreopoulos B."/>
            <person name="Lipzen A."/>
            <person name="Chen C."/>
            <person name="Yan M."/>
            <person name="Daum C."/>
            <person name="Ng V."/>
            <person name="Clum A."/>
            <person name="Steindorff A."/>
            <person name="Ohm R.A."/>
            <person name="Martin F."/>
            <person name="Silar P."/>
            <person name="Natvig D.O."/>
            <person name="Lalanne C."/>
            <person name="Gautier V."/>
            <person name="Ament-Velasquez S.L."/>
            <person name="Kruys A."/>
            <person name="Hutchinson M.I."/>
            <person name="Powell A.J."/>
            <person name="Barry K."/>
            <person name="Miller A.N."/>
            <person name="Grigoriev I.V."/>
            <person name="Debuchy R."/>
            <person name="Gladieux P."/>
            <person name="Hiltunen Thoren M."/>
            <person name="Johannesson H."/>
        </authorList>
    </citation>
    <scope>NUCLEOTIDE SEQUENCE</scope>
    <source>
        <strain evidence="5">CBS 538.74</strain>
    </source>
</reference>
<evidence type="ECO:0000256" key="1">
    <source>
        <dbReference type="ARBA" id="ARBA00022630"/>
    </source>
</evidence>
<dbReference type="InterPro" id="IPR051704">
    <property type="entry name" value="FAD_aromatic-hydroxylase"/>
</dbReference>
<dbReference type="PRINTS" id="PR00420">
    <property type="entry name" value="RNGMNOXGNASE"/>
</dbReference>
<dbReference type="Gene3D" id="3.50.50.60">
    <property type="entry name" value="FAD/NAD(P)-binding domain"/>
    <property type="match status" value="1"/>
</dbReference>